<dbReference type="AlphaFoldDB" id="A0A9D1NXU8"/>
<feature type="domain" description="DUF5717" evidence="1">
    <location>
        <begin position="876"/>
        <end position="1178"/>
    </location>
</feature>
<dbReference type="Proteomes" id="UP000886889">
    <property type="component" value="Unassembled WGS sequence"/>
</dbReference>
<reference evidence="3" key="1">
    <citation type="submission" date="2020-10" db="EMBL/GenBank/DDBJ databases">
        <authorList>
            <person name="Gilroy R."/>
        </authorList>
    </citation>
    <scope>NUCLEOTIDE SEQUENCE</scope>
    <source>
        <strain evidence="3">ChiBcec6-7307</strain>
    </source>
</reference>
<dbReference type="InterPro" id="IPR043775">
    <property type="entry name" value="DUF5717_N"/>
</dbReference>
<evidence type="ECO:0000259" key="2">
    <source>
        <dbReference type="Pfam" id="PF18984"/>
    </source>
</evidence>
<organism evidence="3 4">
    <name type="scientific">Candidatus Merdiplasma excrementigallinarum</name>
    <dbReference type="NCBI Taxonomy" id="2840864"/>
    <lineage>
        <taxon>Bacteria</taxon>
        <taxon>Bacillati</taxon>
        <taxon>Bacillota</taxon>
        <taxon>Clostridia</taxon>
        <taxon>Lachnospirales</taxon>
        <taxon>Lachnospiraceae</taxon>
        <taxon>Lachnospiraceae incertae sedis</taxon>
        <taxon>Candidatus Merdiplasma</taxon>
    </lineage>
</organism>
<dbReference type="Pfam" id="PF18984">
    <property type="entry name" value="DUF5717_N"/>
    <property type="match status" value="1"/>
</dbReference>
<dbReference type="Pfam" id="PF18983">
    <property type="entry name" value="DUF5717"/>
    <property type="match status" value="1"/>
</dbReference>
<evidence type="ECO:0000313" key="3">
    <source>
        <dbReference type="EMBL" id="HIV22476.1"/>
    </source>
</evidence>
<evidence type="ECO:0000313" key="4">
    <source>
        <dbReference type="Proteomes" id="UP000886889"/>
    </source>
</evidence>
<dbReference type="InterPro" id="IPR043774">
    <property type="entry name" value="DUF5717_C"/>
</dbReference>
<gene>
    <name evidence="3" type="ORF">IAC80_00920</name>
</gene>
<protein>
    <submittedName>
        <fullName evidence="3">Uncharacterized protein</fullName>
    </submittedName>
</protein>
<dbReference type="EMBL" id="DVOS01000011">
    <property type="protein sequence ID" value="HIV22476.1"/>
    <property type="molecule type" value="Genomic_DNA"/>
</dbReference>
<feature type="domain" description="DUF5717" evidence="2">
    <location>
        <begin position="1"/>
        <end position="872"/>
    </location>
</feature>
<accession>A0A9D1NXU8</accession>
<reference evidence="3" key="2">
    <citation type="journal article" date="2021" name="PeerJ">
        <title>Extensive microbial diversity within the chicken gut microbiome revealed by metagenomics and culture.</title>
        <authorList>
            <person name="Gilroy R."/>
            <person name="Ravi A."/>
            <person name="Getino M."/>
            <person name="Pursley I."/>
            <person name="Horton D.L."/>
            <person name="Alikhan N.F."/>
            <person name="Baker D."/>
            <person name="Gharbi K."/>
            <person name="Hall N."/>
            <person name="Watson M."/>
            <person name="Adriaenssens E.M."/>
            <person name="Foster-Nyarko E."/>
            <person name="Jarju S."/>
            <person name="Secka A."/>
            <person name="Antonio M."/>
            <person name="Oren A."/>
            <person name="Chaudhuri R.R."/>
            <person name="La Ragione R."/>
            <person name="Hildebrand F."/>
            <person name="Pallen M.J."/>
        </authorList>
    </citation>
    <scope>NUCLEOTIDE SEQUENCE</scope>
    <source>
        <strain evidence="3">ChiBcec6-7307</strain>
    </source>
</reference>
<proteinExistence type="predicted"/>
<name>A0A9D1NXU8_9FIRM</name>
<sequence length="1181" mass="138968">MKKRIEQLLNGKFEYEVPKLKLSQEEIRLEARPGEVLHGSFQVSHPGEKKVKGFLYSSNPRVAFDPPEFYGIENKIYFQIDTSGLKPGEETEGCFTLCTDLGEYPLPYTIRVKETEKKKKAQEVTGVSSLAELAKKDFQKAYPVFVSPGFEEILREKQDDSLLLYETLKAASFSYQSLEEFLIGCGGKEPVELTMEETEKEFSQLEQSVRESVVLKKSGWGFLKLEISSDCRFLRPEKKLVTTDEFVGNQYSLEYIIDTNFLHAGKNYGRIRISTCYQTLYLEVLAVKKGGSREDGRERRVQKMMQKKLESLYMDFRLKRIQMQSWIDRSLNVISSYKRAGGTDVFADLFQIQLLFADEKRVKGYKLLQEVERQAQRLNTPERFGFYLYISTFFNRDIAYVDQVEARIEQMFLQNRRSWILQWILLYLQERLMKDDGQKLEAIGEQVRYGCSSPVMYLEAFLILKKDPFLLRKLDTFECRVLRFAARQKLLTPELAEQTGNLALHRRSWSRGLFEILTECYAVNPSRDILKAICAMLIAGDQKEQAYFSWYALGVAQDLRITGLYEYYMETMDEYGIEKMPQIIRMYFIYNNTLNYHKRARIYRNISDNRDNVPQVYRSCREAIERFVTEHLEMGKIDENLAVLYERYLDKQILNRPLAERLVKLLFTFEITCRNPRMKSVVVVHRRMKGEQIVPLNQGRAQVQIYTEDARILLADEEGNRYASTSLYMAERLLDDQRLLGYCRELVPEHRGLVLYLCETLEDGEKVTKDLLPFFKRACGMESYQDEYRRACRKRVLEYYMENPGEEDLFSYLKQIPYSDFIEADKTALLSLLTQEGMYEEAFILLEMYGSERVPLKHLVRICSQTVLAREYEENAVLLAYCHQCFEWGKYDDNILTYLLMYYDGPVEDMKRLWNVGREFELDTMVLEEKILSLLLFTRMGTSGTEQIFVSYQRKLGRRKICRAYLILKSYEYFVKDLPAADVLFEYLEHAWQEEAQLEDVCWLALLRYYSRQVELKKEQEKTAASLLARYSGQGMRFAFYQKFPRALRRPYQLEDKVFLEYVTNPENTVTLYHRIRGRQAEYEQELMKDCFEGIHVKEFILFYGEELECYTEETAADGTVKKSGIRVLQAGNASLEGYGRYQTLNRMIRAEQAGNTEGLKQELENYRQLDYLTKELFTLL</sequence>
<evidence type="ECO:0000259" key="1">
    <source>
        <dbReference type="Pfam" id="PF18983"/>
    </source>
</evidence>
<comment type="caution">
    <text evidence="3">The sequence shown here is derived from an EMBL/GenBank/DDBJ whole genome shotgun (WGS) entry which is preliminary data.</text>
</comment>